<gene>
    <name evidence="1" type="ORF">VTL71DRAFT_12138</name>
</gene>
<evidence type="ECO:0000313" key="1">
    <source>
        <dbReference type="EMBL" id="KAL2072795.1"/>
    </source>
</evidence>
<dbReference type="EMBL" id="JAZHXI010000004">
    <property type="protein sequence ID" value="KAL2072795.1"/>
    <property type="molecule type" value="Genomic_DNA"/>
</dbReference>
<name>A0ABR4CS57_9HELO</name>
<comment type="caution">
    <text evidence="1">The sequence shown here is derived from an EMBL/GenBank/DDBJ whole genome shotgun (WGS) entry which is preliminary data.</text>
</comment>
<protein>
    <submittedName>
        <fullName evidence="1">Uncharacterized protein</fullName>
    </submittedName>
</protein>
<organism evidence="1 2">
    <name type="scientific">Oculimacula yallundae</name>
    <dbReference type="NCBI Taxonomy" id="86028"/>
    <lineage>
        <taxon>Eukaryota</taxon>
        <taxon>Fungi</taxon>
        <taxon>Dikarya</taxon>
        <taxon>Ascomycota</taxon>
        <taxon>Pezizomycotina</taxon>
        <taxon>Leotiomycetes</taxon>
        <taxon>Helotiales</taxon>
        <taxon>Ploettnerulaceae</taxon>
        <taxon>Oculimacula</taxon>
    </lineage>
</organism>
<dbReference type="Proteomes" id="UP001595075">
    <property type="component" value="Unassembled WGS sequence"/>
</dbReference>
<reference evidence="1 2" key="1">
    <citation type="journal article" date="2024" name="Commun. Biol.">
        <title>Comparative genomic analysis of thermophilic fungi reveals convergent evolutionary adaptations and gene losses.</title>
        <authorList>
            <person name="Steindorff A.S."/>
            <person name="Aguilar-Pontes M.V."/>
            <person name="Robinson A.J."/>
            <person name="Andreopoulos B."/>
            <person name="LaButti K."/>
            <person name="Kuo A."/>
            <person name="Mondo S."/>
            <person name="Riley R."/>
            <person name="Otillar R."/>
            <person name="Haridas S."/>
            <person name="Lipzen A."/>
            <person name="Grimwood J."/>
            <person name="Schmutz J."/>
            <person name="Clum A."/>
            <person name="Reid I.D."/>
            <person name="Moisan M.C."/>
            <person name="Butler G."/>
            <person name="Nguyen T.T.M."/>
            <person name="Dewar K."/>
            <person name="Conant G."/>
            <person name="Drula E."/>
            <person name="Henrissat B."/>
            <person name="Hansel C."/>
            <person name="Singer S."/>
            <person name="Hutchinson M.I."/>
            <person name="de Vries R.P."/>
            <person name="Natvig D.O."/>
            <person name="Powell A.J."/>
            <person name="Tsang A."/>
            <person name="Grigoriev I.V."/>
        </authorList>
    </citation>
    <scope>NUCLEOTIDE SEQUENCE [LARGE SCALE GENOMIC DNA]</scope>
    <source>
        <strain evidence="1 2">CBS 494.80</strain>
    </source>
</reference>
<sequence length="113" mass="13175">MVTSYHSASLRSVKGIALVFWTVRSLQKKPHSFDLHRILQHRHPTKPHSTNTVRSTSPRHRNKLNNLVRLRSYSCPNSPFRLDSFDTNNHAIHNLHHIGGIDYLFARIFMLLI</sequence>
<proteinExistence type="predicted"/>
<accession>A0ABR4CS57</accession>
<evidence type="ECO:0000313" key="2">
    <source>
        <dbReference type="Proteomes" id="UP001595075"/>
    </source>
</evidence>
<keyword evidence="2" id="KW-1185">Reference proteome</keyword>